<dbReference type="PANTHER" id="PTHR48063">
    <property type="entry name" value="LRR RECEPTOR-LIKE KINASE"/>
    <property type="match status" value="1"/>
</dbReference>
<dbReference type="InterPro" id="IPR032675">
    <property type="entry name" value="LRR_dom_sf"/>
</dbReference>
<evidence type="ECO:0000256" key="6">
    <source>
        <dbReference type="ARBA" id="ARBA00023180"/>
    </source>
</evidence>
<dbReference type="OrthoDB" id="1435034at2759"/>
<keyword evidence="5" id="KW-0472">Membrane</keyword>
<name>A0A9Q1L071_9CARY</name>
<dbReference type="Gene3D" id="3.80.10.10">
    <property type="entry name" value="Ribonuclease Inhibitor"/>
    <property type="match status" value="1"/>
</dbReference>
<dbReference type="AlphaFoldDB" id="A0A9Q1L071"/>
<keyword evidence="2" id="KW-0812">Transmembrane</keyword>
<dbReference type="EMBL" id="JAKOGI010000003">
    <property type="protein sequence ID" value="KAJ8452753.1"/>
    <property type="molecule type" value="Genomic_DNA"/>
</dbReference>
<keyword evidence="4" id="KW-1133">Transmembrane helix</keyword>
<accession>A0A9Q1L071</accession>
<dbReference type="InterPro" id="IPR046956">
    <property type="entry name" value="RLP23-like"/>
</dbReference>
<proteinExistence type="predicted"/>
<dbReference type="GO" id="GO:0016020">
    <property type="term" value="C:membrane"/>
    <property type="evidence" value="ECO:0007669"/>
    <property type="project" value="UniProtKB-SubCell"/>
</dbReference>
<evidence type="ECO:0000256" key="2">
    <source>
        <dbReference type="ARBA" id="ARBA00022692"/>
    </source>
</evidence>
<dbReference type="SUPFAM" id="SSF52047">
    <property type="entry name" value="RNI-like"/>
    <property type="match status" value="1"/>
</dbReference>
<keyword evidence="3" id="KW-0732">Signal</keyword>
<protein>
    <submittedName>
        <fullName evidence="7">Uncharacterized protein</fullName>
    </submittedName>
</protein>
<comment type="caution">
    <text evidence="7">The sequence shown here is derived from an EMBL/GenBank/DDBJ whole genome shotgun (WGS) entry which is preliminary data.</text>
</comment>
<organism evidence="7 8">
    <name type="scientific">Carnegiea gigantea</name>
    <dbReference type="NCBI Taxonomy" id="171969"/>
    <lineage>
        <taxon>Eukaryota</taxon>
        <taxon>Viridiplantae</taxon>
        <taxon>Streptophyta</taxon>
        <taxon>Embryophyta</taxon>
        <taxon>Tracheophyta</taxon>
        <taxon>Spermatophyta</taxon>
        <taxon>Magnoliopsida</taxon>
        <taxon>eudicotyledons</taxon>
        <taxon>Gunneridae</taxon>
        <taxon>Pentapetalae</taxon>
        <taxon>Caryophyllales</taxon>
        <taxon>Cactineae</taxon>
        <taxon>Cactaceae</taxon>
        <taxon>Cactoideae</taxon>
        <taxon>Echinocereeae</taxon>
        <taxon>Carnegiea</taxon>
    </lineage>
</organism>
<evidence type="ECO:0000313" key="7">
    <source>
        <dbReference type="EMBL" id="KAJ8452753.1"/>
    </source>
</evidence>
<dbReference type="Proteomes" id="UP001153076">
    <property type="component" value="Unassembled WGS sequence"/>
</dbReference>
<evidence type="ECO:0000256" key="5">
    <source>
        <dbReference type="ARBA" id="ARBA00023136"/>
    </source>
</evidence>
<gene>
    <name evidence="7" type="ORF">Cgig2_005089</name>
</gene>
<evidence type="ECO:0000313" key="8">
    <source>
        <dbReference type="Proteomes" id="UP001153076"/>
    </source>
</evidence>
<keyword evidence="8" id="KW-1185">Reference proteome</keyword>
<sequence length="172" mass="19468">MIKGAIPHYFVKMNSLAHLDLCLNYLIRFEGNMSPLSYLNLAYNQPYYTSQSTGHFLQTIREWVPEAIGSLCSLQTLSLSNNYTLSCDVSCIIETFSGYAYQSLMHLDLDLAVSISATWAPPFQLYDIHLSGCKVGPPFPHWLATQMNFSELDTSNARILDTFPPYWLALLI</sequence>
<evidence type="ECO:0000256" key="3">
    <source>
        <dbReference type="ARBA" id="ARBA00022729"/>
    </source>
</evidence>
<comment type="subcellular location">
    <subcellularLocation>
        <location evidence="1">Membrane</location>
        <topology evidence="1">Single-pass type I membrane protein</topology>
    </subcellularLocation>
</comment>
<evidence type="ECO:0000256" key="4">
    <source>
        <dbReference type="ARBA" id="ARBA00022989"/>
    </source>
</evidence>
<reference evidence="7" key="1">
    <citation type="submission" date="2022-04" db="EMBL/GenBank/DDBJ databases">
        <title>Carnegiea gigantea Genome sequencing and assembly v2.</title>
        <authorList>
            <person name="Copetti D."/>
            <person name="Sanderson M.J."/>
            <person name="Burquez A."/>
            <person name="Wojciechowski M.F."/>
        </authorList>
    </citation>
    <scope>NUCLEOTIDE SEQUENCE</scope>
    <source>
        <strain evidence="7">SGP5-SGP5p</strain>
        <tissue evidence="7">Aerial part</tissue>
    </source>
</reference>
<dbReference type="PANTHER" id="PTHR48063:SF112">
    <property type="entry name" value="RECEPTOR LIKE PROTEIN 30-LIKE"/>
    <property type="match status" value="1"/>
</dbReference>
<evidence type="ECO:0000256" key="1">
    <source>
        <dbReference type="ARBA" id="ARBA00004479"/>
    </source>
</evidence>
<keyword evidence="6" id="KW-0325">Glycoprotein</keyword>